<keyword evidence="3" id="KW-1185">Reference proteome</keyword>
<dbReference type="PANTHER" id="PTHR43798:SF33">
    <property type="entry name" value="HYDROLASE, PUTATIVE (AFU_ORTHOLOGUE AFUA_2G14860)-RELATED"/>
    <property type="match status" value="1"/>
</dbReference>
<dbReference type="RefSeq" id="WP_272461372.1">
    <property type="nucleotide sequence ID" value="NZ_JAPFQL010000018.1"/>
</dbReference>
<dbReference type="Gene3D" id="3.40.50.1820">
    <property type="entry name" value="alpha/beta hydrolase"/>
    <property type="match status" value="1"/>
</dbReference>
<proteinExistence type="predicted"/>
<dbReference type="InterPro" id="IPR050266">
    <property type="entry name" value="AB_hydrolase_sf"/>
</dbReference>
<reference evidence="2 3" key="1">
    <citation type="submission" date="2022-11" db="EMBL/GenBank/DDBJ databases">
        <title>Anaerobic phenanthrene biodegradation by a DNRA strain PheN6.</title>
        <authorList>
            <person name="Zhang Z."/>
        </authorList>
    </citation>
    <scope>NUCLEOTIDE SEQUENCE [LARGE SCALE GENOMIC DNA]</scope>
    <source>
        <strain evidence="2 3">PheN6</strain>
    </source>
</reference>
<evidence type="ECO:0000313" key="3">
    <source>
        <dbReference type="Proteomes" id="UP001150259"/>
    </source>
</evidence>
<accession>A0ABT5GF93</accession>
<dbReference type="GO" id="GO:0016787">
    <property type="term" value="F:hydrolase activity"/>
    <property type="evidence" value="ECO:0007669"/>
    <property type="project" value="UniProtKB-KW"/>
</dbReference>
<name>A0ABT5GF93_9MICO</name>
<dbReference type="SUPFAM" id="SSF53474">
    <property type="entry name" value="alpha/beta-Hydrolases"/>
    <property type="match status" value="1"/>
</dbReference>
<dbReference type="PANTHER" id="PTHR43798">
    <property type="entry name" value="MONOACYLGLYCEROL LIPASE"/>
    <property type="match status" value="1"/>
</dbReference>
<gene>
    <name evidence="2" type="ORF">OO014_05970</name>
</gene>
<dbReference type="InterPro" id="IPR029058">
    <property type="entry name" value="AB_hydrolase_fold"/>
</dbReference>
<dbReference type="EMBL" id="JAPFQL010000018">
    <property type="protein sequence ID" value="MDC5696798.1"/>
    <property type="molecule type" value="Genomic_DNA"/>
</dbReference>
<organism evidence="2 3">
    <name type="scientific">Intrasporangium calvum</name>
    <dbReference type="NCBI Taxonomy" id="53358"/>
    <lineage>
        <taxon>Bacteria</taxon>
        <taxon>Bacillati</taxon>
        <taxon>Actinomycetota</taxon>
        <taxon>Actinomycetes</taxon>
        <taxon>Micrococcales</taxon>
        <taxon>Intrasporangiaceae</taxon>
        <taxon>Intrasporangium</taxon>
    </lineage>
</organism>
<sequence>MAFRAVDLVSPPVAAAWAYRLWFRLPPPARVDQSAPGDVRELLGSPFEVQLRRRAIRGWTWGEGPVVYLVHGWSGHAEQLQPLVRHLLHQGLQVVAFDGLSHGRSDPGEHGSGTSDAVELGRSLDAVAARFGPARAVVAHSLGALSTLLALRDGWLSTERLVLIAPVEGVPDFLARLRATLRFGRRTERRLVARAERRTGYPVIVLDVAHLSRELEHRPDLLVVHDLVDRETAHGPSARLVAQWPDGQLYSTSGLGHRRLLADPAVGGAVARFAARLPVEPSLHAGERPQVRVLPRAEESSVA</sequence>
<dbReference type="Proteomes" id="UP001150259">
    <property type="component" value="Unassembled WGS sequence"/>
</dbReference>
<evidence type="ECO:0000259" key="1">
    <source>
        <dbReference type="Pfam" id="PF12146"/>
    </source>
</evidence>
<keyword evidence="2" id="KW-0378">Hydrolase</keyword>
<dbReference type="InterPro" id="IPR022742">
    <property type="entry name" value="Hydrolase_4"/>
</dbReference>
<evidence type="ECO:0000313" key="2">
    <source>
        <dbReference type="EMBL" id="MDC5696798.1"/>
    </source>
</evidence>
<dbReference type="Pfam" id="PF12146">
    <property type="entry name" value="Hydrolase_4"/>
    <property type="match status" value="1"/>
</dbReference>
<protein>
    <submittedName>
        <fullName evidence="2">Alpha/beta fold hydrolase</fullName>
    </submittedName>
</protein>
<comment type="caution">
    <text evidence="2">The sequence shown here is derived from an EMBL/GenBank/DDBJ whole genome shotgun (WGS) entry which is preliminary data.</text>
</comment>
<feature type="domain" description="Serine aminopeptidase S33" evidence="1">
    <location>
        <begin position="66"/>
        <end position="172"/>
    </location>
</feature>